<proteinExistence type="predicted"/>
<reference evidence="1 2" key="1">
    <citation type="journal article" date="2013" name="Nat. Commun.">
        <title>Genome analysis reveals insights into physiology and longevity of the Brandt's bat Myotis brandtii.</title>
        <authorList>
            <person name="Seim I."/>
            <person name="Fang X."/>
            <person name="Xiong Z."/>
            <person name="Lobanov A.V."/>
            <person name="Huang Z."/>
            <person name="Ma S."/>
            <person name="Feng Y."/>
            <person name="Turanov A.A."/>
            <person name="Zhu Y."/>
            <person name="Lenz T.L."/>
            <person name="Gerashchenko M.V."/>
            <person name="Fan D."/>
            <person name="Hee Yim S."/>
            <person name="Yao X."/>
            <person name="Jordan D."/>
            <person name="Xiong Y."/>
            <person name="Ma Y."/>
            <person name="Lyapunov A.N."/>
            <person name="Chen G."/>
            <person name="Kulakova O.I."/>
            <person name="Sun Y."/>
            <person name="Lee S.G."/>
            <person name="Bronson R.T."/>
            <person name="Moskalev A.A."/>
            <person name="Sunyaev S.R."/>
            <person name="Zhang G."/>
            <person name="Krogh A."/>
            <person name="Wang J."/>
            <person name="Gladyshev V.N."/>
        </authorList>
    </citation>
    <scope>NUCLEOTIDE SEQUENCE [LARGE SCALE GENOMIC DNA]</scope>
</reference>
<dbReference type="Proteomes" id="UP000052978">
    <property type="component" value="Unassembled WGS sequence"/>
</dbReference>
<organism evidence="1 2">
    <name type="scientific">Myotis brandtii</name>
    <name type="common">Brandt's bat</name>
    <dbReference type="NCBI Taxonomy" id="109478"/>
    <lineage>
        <taxon>Eukaryota</taxon>
        <taxon>Metazoa</taxon>
        <taxon>Chordata</taxon>
        <taxon>Craniata</taxon>
        <taxon>Vertebrata</taxon>
        <taxon>Euteleostomi</taxon>
        <taxon>Mammalia</taxon>
        <taxon>Eutheria</taxon>
        <taxon>Laurasiatheria</taxon>
        <taxon>Chiroptera</taxon>
        <taxon>Yangochiroptera</taxon>
        <taxon>Vespertilionidae</taxon>
        <taxon>Myotis</taxon>
    </lineage>
</organism>
<protein>
    <submittedName>
        <fullName evidence="1">Uncharacterized protein</fullName>
    </submittedName>
</protein>
<keyword evidence="2" id="KW-1185">Reference proteome</keyword>
<dbReference type="AlphaFoldDB" id="S7MIN3"/>
<name>S7MIN3_MYOBR</name>
<gene>
    <name evidence="1" type="ORF">D623_10030049</name>
</gene>
<accession>S7MIN3</accession>
<sequence length="98" mass="10899">MKWPRAAFSSPLPAVGGLVLLPVDTTSKSTATLILNHQHPLPRPPPPRESLRHRHGDECLIDLNCQRGRKRDAVPCHSEGRSEGSTDDFLVHRSLLNH</sequence>
<evidence type="ECO:0000313" key="1">
    <source>
        <dbReference type="EMBL" id="EPQ03836.1"/>
    </source>
</evidence>
<dbReference type="EMBL" id="KE161437">
    <property type="protein sequence ID" value="EPQ03836.1"/>
    <property type="molecule type" value="Genomic_DNA"/>
</dbReference>
<evidence type="ECO:0000313" key="2">
    <source>
        <dbReference type="Proteomes" id="UP000052978"/>
    </source>
</evidence>